<evidence type="ECO:0000313" key="1">
    <source>
        <dbReference type="EMBL" id="TDD87525.1"/>
    </source>
</evidence>
<proteinExistence type="predicted"/>
<evidence type="ECO:0000313" key="2">
    <source>
        <dbReference type="Proteomes" id="UP000294513"/>
    </source>
</evidence>
<dbReference type="Proteomes" id="UP000294513">
    <property type="component" value="Unassembled WGS sequence"/>
</dbReference>
<organism evidence="1 2">
    <name type="scientific">Actinomadura rubrisoli</name>
    <dbReference type="NCBI Taxonomy" id="2530368"/>
    <lineage>
        <taxon>Bacteria</taxon>
        <taxon>Bacillati</taxon>
        <taxon>Actinomycetota</taxon>
        <taxon>Actinomycetes</taxon>
        <taxon>Streptosporangiales</taxon>
        <taxon>Thermomonosporaceae</taxon>
        <taxon>Actinomadura</taxon>
    </lineage>
</organism>
<dbReference type="AlphaFoldDB" id="A0A4R5BNQ8"/>
<sequence length="141" mass="16177">MLREITRLGGIINERFEPDDRRIDTPLGKRLIPSPVQALLSVEWPEEQLQPHRGGAAFVVHDEDDDYEITFPQLVNGDPIAQDRACLVIAVNESTQRLWVIDLDDEHPDDPWVYEIDHDLYDVGFFNPTRLSQMLATLQTA</sequence>
<name>A0A4R5BNQ8_9ACTN</name>
<dbReference type="RefSeq" id="WP_131893905.1">
    <property type="nucleotide sequence ID" value="NZ_SMKU01000070.1"/>
</dbReference>
<comment type="caution">
    <text evidence="1">The sequence shown here is derived from an EMBL/GenBank/DDBJ whole genome shotgun (WGS) entry which is preliminary data.</text>
</comment>
<protein>
    <recommendedName>
        <fullName evidence="3">SMI1/KNR4 family protein</fullName>
    </recommendedName>
</protein>
<keyword evidence="2" id="KW-1185">Reference proteome</keyword>
<accession>A0A4R5BNQ8</accession>
<dbReference type="EMBL" id="SMKU01000070">
    <property type="protein sequence ID" value="TDD87525.1"/>
    <property type="molecule type" value="Genomic_DNA"/>
</dbReference>
<reference evidence="1 2" key="1">
    <citation type="submission" date="2019-03" db="EMBL/GenBank/DDBJ databases">
        <title>Draft genome sequences of novel Actinobacteria.</title>
        <authorList>
            <person name="Sahin N."/>
            <person name="Ay H."/>
            <person name="Saygin H."/>
        </authorList>
    </citation>
    <scope>NUCLEOTIDE SEQUENCE [LARGE SCALE GENOMIC DNA]</scope>
    <source>
        <strain evidence="1 2">H3C3</strain>
    </source>
</reference>
<gene>
    <name evidence="1" type="ORF">E1298_15960</name>
</gene>
<evidence type="ECO:0008006" key="3">
    <source>
        <dbReference type="Google" id="ProtNLM"/>
    </source>
</evidence>